<name>A0A6A6TL52_9PLEO</name>
<evidence type="ECO:0000313" key="3">
    <source>
        <dbReference type="Proteomes" id="UP000799324"/>
    </source>
</evidence>
<feature type="region of interest" description="Disordered" evidence="1">
    <location>
        <begin position="103"/>
        <end position="222"/>
    </location>
</feature>
<feature type="region of interest" description="Disordered" evidence="1">
    <location>
        <begin position="47"/>
        <end position="67"/>
    </location>
</feature>
<dbReference type="EMBL" id="MU004302">
    <property type="protein sequence ID" value="KAF2660031.1"/>
    <property type="molecule type" value="Genomic_DNA"/>
</dbReference>
<proteinExistence type="predicted"/>
<dbReference type="AlphaFoldDB" id="A0A6A6TL52"/>
<gene>
    <name evidence="2" type="ORF">K491DRAFT_107258</name>
</gene>
<keyword evidence="3" id="KW-1185">Reference proteome</keyword>
<organism evidence="2 3">
    <name type="scientific">Lophiostoma macrostomum CBS 122681</name>
    <dbReference type="NCBI Taxonomy" id="1314788"/>
    <lineage>
        <taxon>Eukaryota</taxon>
        <taxon>Fungi</taxon>
        <taxon>Dikarya</taxon>
        <taxon>Ascomycota</taxon>
        <taxon>Pezizomycotina</taxon>
        <taxon>Dothideomycetes</taxon>
        <taxon>Pleosporomycetidae</taxon>
        <taxon>Pleosporales</taxon>
        <taxon>Lophiostomataceae</taxon>
        <taxon>Lophiostoma</taxon>
    </lineage>
</organism>
<accession>A0A6A6TL52</accession>
<feature type="compositionally biased region" description="Low complexity" evidence="1">
    <location>
        <begin position="173"/>
        <end position="222"/>
    </location>
</feature>
<evidence type="ECO:0000256" key="1">
    <source>
        <dbReference type="SAM" id="MobiDB-lite"/>
    </source>
</evidence>
<protein>
    <submittedName>
        <fullName evidence="2">Uncharacterized protein</fullName>
    </submittedName>
</protein>
<reference evidence="2" key="1">
    <citation type="journal article" date="2020" name="Stud. Mycol.">
        <title>101 Dothideomycetes genomes: a test case for predicting lifestyles and emergence of pathogens.</title>
        <authorList>
            <person name="Haridas S."/>
            <person name="Albert R."/>
            <person name="Binder M."/>
            <person name="Bloem J."/>
            <person name="Labutti K."/>
            <person name="Salamov A."/>
            <person name="Andreopoulos B."/>
            <person name="Baker S."/>
            <person name="Barry K."/>
            <person name="Bills G."/>
            <person name="Bluhm B."/>
            <person name="Cannon C."/>
            <person name="Castanera R."/>
            <person name="Culley D."/>
            <person name="Daum C."/>
            <person name="Ezra D."/>
            <person name="Gonzalez J."/>
            <person name="Henrissat B."/>
            <person name="Kuo A."/>
            <person name="Liang C."/>
            <person name="Lipzen A."/>
            <person name="Lutzoni F."/>
            <person name="Magnuson J."/>
            <person name="Mondo S."/>
            <person name="Nolan M."/>
            <person name="Ohm R."/>
            <person name="Pangilinan J."/>
            <person name="Park H.-J."/>
            <person name="Ramirez L."/>
            <person name="Alfaro M."/>
            <person name="Sun H."/>
            <person name="Tritt A."/>
            <person name="Yoshinaga Y."/>
            <person name="Zwiers L.-H."/>
            <person name="Turgeon B."/>
            <person name="Goodwin S."/>
            <person name="Spatafora J."/>
            <person name="Crous P."/>
            <person name="Grigoriev I."/>
        </authorList>
    </citation>
    <scope>NUCLEOTIDE SEQUENCE</scope>
    <source>
        <strain evidence="2">CBS 122681</strain>
    </source>
</reference>
<feature type="compositionally biased region" description="Polar residues" evidence="1">
    <location>
        <begin position="50"/>
        <end position="66"/>
    </location>
</feature>
<dbReference type="Proteomes" id="UP000799324">
    <property type="component" value="Unassembled WGS sequence"/>
</dbReference>
<sequence>MARKNRYKPPPDVRRAIERAPSAFIRHMLEDYYHHLHADNMKERLDKTMSGDSSVRQGQPRTVAEQTTHDTRHMYTRTVVGLINSTFEDRGFSLPAADFLRRAKEAETPTSPSKTAKSKEPDPKTPPIGTSTAFAESAPSGKPQADPETPPIGTSTIFAASARAGNPQPHPKTPTTSTSTAPSATGGSVTTGAPSTLIKASTSTSSTKPSASTSKPSTSIAP</sequence>
<evidence type="ECO:0000313" key="2">
    <source>
        <dbReference type="EMBL" id="KAF2660031.1"/>
    </source>
</evidence>